<proteinExistence type="predicted"/>
<evidence type="ECO:0000313" key="1">
    <source>
        <dbReference type="EMBL" id="KAJ7517260.1"/>
    </source>
</evidence>
<dbReference type="EMBL" id="CM055112">
    <property type="protein sequence ID" value="KAJ7517260.1"/>
    <property type="molecule type" value="Genomic_DNA"/>
</dbReference>
<reference evidence="2" key="1">
    <citation type="journal article" date="2024" name="Proc. Natl. Acad. Sci. U.S.A.">
        <title>Extraordinary preservation of gene collinearity over three hundred million years revealed in homosporous lycophytes.</title>
        <authorList>
            <person name="Li C."/>
            <person name="Wickell D."/>
            <person name="Kuo L.Y."/>
            <person name="Chen X."/>
            <person name="Nie B."/>
            <person name="Liao X."/>
            <person name="Peng D."/>
            <person name="Ji J."/>
            <person name="Jenkins J."/>
            <person name="Williams M."/>
            <person name="Shu S."/>
            <person name="Plott C."/>
            <person name="Barry K."/>
            <person name="Rajasekar S."/>
            <person name="Grimwood J."/>
            <person name="Han X."/>
            <person name="Sun S."/>
            <person name="Hou Z."/>
            <person name="He W."/>
            <person name="Dai G."/>
            <person name="Sun C."/>
            <person name="Schmutz J."/>
            <person name="Leebens-Mack J.H."/>
            <person name="Li F.W."/>
            <person name="Wang L."/>
        </authorList>
    </citation>
    <scope>NUCLEOTIDE SEQUENCE [LARGE SCALE GENOMIC DNA]</scope>
    <source>
        <strain evidence="2">cv. PW_Plant_1</strain>
    </source>
</reference>
<accession>A0ACC2AI55</accession>
<keyword evidence="2" id="KW-1185">Reference proteome</keyword>
<organism evidence="1 2">
    <name type="scientific">Diphasiastrum complanatum</name>
    <name type="common">Issler's clubmoss</name>
    <name type="synonym">Lycopodium complanatum</name>
    <dbReference type="NCBI Taxonomy" id="34168"/>
    <lineage>
        <taxon>Eukaryota</taxon>
        <taxon>Viridiplantae</taxon>
        <taxon>Streptophyta</taxon>
        <taxon>Embryophyta</taxon>
        <taxon>Tracheophyta</taxon>
        <taxon>Lycopodiopsida</taxon>
        <taxon>Lycopodiales</taxon>
        <taxon>Lycopodiaceae</taxon>
        <taxon>Lycopodioideae</taxon>
        <taxon>Diphasiastrum</taxon>
    </lineage>
</organism>
<sequence length="857" mass="95398">MLLCIVSFLSGALVLGIVQLLVLLYYLRRLLRNQRHGAFQVPQVSNETNHYQTFPVSHQVQEFLFCLQLEFALGIIWVATISPETLEKAAASKVGQRQKSQNETKLKKDETKKGLIAPLQNHAKLHDGNLILTSLDGTERFISLEGCDVKAVSGAPLASKKWAKKYPIKLQHDTRPLLAGSTICLLYLETSWEKEAWCEVLRVAARQENYANGWYTELKKEFKDYVKVIKDQYPSIKTAKFLSLVLDGKSETNKSEAVSAKKLFWKKLLKKTSKSIGRETKPSERIGDAIQPRPLVGPLNDHQPPEAAGISAHLQRCSSWHNGDFQKNTLSPDDEARHDALHEFFGDSFPGRYSLASDSVTTKDAPSRFKDTENSLSEKNVSDGVLGWNILFSRIFFDLYHSSAIVASLQSRIQKLLSKVETPSYVSKISCTHLDLGKAPPIIEGMRILPFDSDGVWGLEADIDYSGGAVLTIETRLNIRDSSLQEKAVNQGLESSLVDAATIGLLKNGPQLVDDGFEIVGELDVDQAGQTNEGGTNVVASYKSGNNNASKISNRKRWVQSVAGWKSVLSHVAEQVSQVPLVLSLKILSLKGTLQIRIKAPPSDRVWVGFASMPVLEFASEPSIGDRKISPGPLIAFITERIKMLIRETLVLPHFEDFYIPWMISDKDDWLEQSLVPIPWSPLHLNESAQIEDSRRGCQSNINFDQDKGKAPDSYSDDQLFSKKPSSSTAKLSSSAMTASASSAEQKPVGQRAFPKDCSSDLERPLLMDGEKHAETATSEQDSPRLQHSEKGDCLVNLGSKNGESSGIPFQADDASKQNERRESRRVKMMSLGKRMGEKFEEKTRHLAEKMRERFEN</sequence>
<comment type="caution">
    <text evidence="1">The sequence shown here is derived from an EMBL/GenBank/DDBJ whole genome shotgun (WGS) entry which is preliminary data.</text>
</comment>
<dbReference type="Proteomes" id="UP001162992">
    <property type="component" value="Chromosome 21"/>
</dbReference>
<protein>
    <submittedName>
        <fullName evidence="1">Uncharacterized protein</fullName>
    </submittedName>
</protein>
<evidence type="ECO:0000313" key="2">
    <source>
        <dbReference type="Proteomes" id="UP001162992"/>
    </source>
</evidence>
<name>A0ACC2AI55_DIPCM</name>
<gene>
    <name evidence="1" type="ORF">O6H91_21G016200</name>
</gene>